<organism evidence="7 8">
    <name type="scientific">Streptomyces aquilus</name>
    <dbReference type="NCBI Taxonomy" id="2548456"/>
    <lineage>
        <taxon>Bacteria</taxon>
        <taxon>Bacillati</taxon>
        <taxon>Actinomycetota</taxon>
        <taxon>Actinomycetes</taxon>
        <taxon>Kitasatosporales</taxon>
        <taxon>Streptomycetaceae</taxon>
        <taxon>Streptomyces</taxon>
    </lineage>
</organism>
<evidence type="ECO:0000259" key="6">
    <source>
        <dbReference type="PROSITE" id="PS51387"/>
    </source>
</evidence>
<evidence type="ECO:0000256" key="5">
    <source>
        <dbReference type="ARBA" id="ARBA00023002"/>
    </source>
</evidence>
<name>A0A3Q9C3V1_9ACTN</name>
<dbReference type="InterPro" id="IPR006094">
    <property type="entry name" value="Oxid_FAD_bind_N"/>
</dbReference>
<dbReference type="Pfam" id="PF01565">
    <property type="entry name" value="FAD_binding_4"/>
    <property type="match status" value="1"/>
</dbReference>
<keyword evidence="4" id="KW-0274">FAD</keyword>
<comment type="cofactor">
    <cofactor evidence="1">
        <name>FAD</name>
        <dbReference type="ChEBI" id="CHEBI:57692"/>
    </cofactor>
</comment>
<evidence type="ECO:0000256" key="2">
    <source>
        <dbReference type="ARBA" id="ARBA00005466"/>
    </source>
</evidence>
<evidence type="ECO:0000256" key="1">
    <source>
        <dbReference type="ARBA" id="ARBA00001974"/>
    </source>
</evidence>
<gene>
    <name evidence="7" type="ORF">EJC51_22115</name>
</gene>
<comment type="similarity">
    <text evidence="2">Belongs to the oxygen-dependent FAD-linked oxidoreductase family.</text>
</comment>
<dbReference type="InterPro" id="IPR016169">
    <property type="entry name" value="FAD-bd_PCMH_sub2"/>
</dbReference>
<keyword evidence="5" id="KW-0560">Oxidoreductase</keyword>
<dbReference type="InterPro" id="IPR016166">
    <property type="entry name" value="FAD-bd_PCMH"/>
</dbReference>
<dbReference type="InterPro" id="IPR006311">
    <property type="entry name" value="TAT_signal"/>
</dbReference>
<dbReference type="AlphaFoldDB" id="A0A3Q9C3V1"/>
<dbReference type="GO" id="GO:0016491">
    <property type="term" value="F:oxidoreductase activity"/>
    <property type="evidence" value="ECO:0007669"/>
    <property type="project" value="UniProtKB-KW"/>
</dbReference>
<dbReference type="PROSITE" id="PS51387">
    <property type="entry name" value="FAD_PCMH"/>
    <property type="match status" value="1"/>
</dbReference>
<dbReference type="PANTHER" id="PTHR42973:SF39">
    <property type="entry name" value="FAD-BINDING PCMH-TYPE DOMAIN-CONTAINING PROTEIN"/>
    <property type="match status" value="1"/>
</dbReference>
<keyword evidence="3" id="KW-0285">Flavoprotein</keyword>
<dbReference type="Gene3D" id="3.30.465.10">
    <property type="match status" value="1"/>
</dbReference>
<dbReference type="Pfam" id="PF08031">
    <property type="entry name" value="BBE"/>
    <property type="match status" value="1"/>
</dbReference>
<dbReference type="GO" id="GO:0071949">
    <property type="term" value="F:FAD binding"/>
    <property type="evidence" value="ECO:0007669"/>
    <property type="project" value="InterPro"/>
</dbReference>
<evidence type="ECO:0000256" key="4">
    <source>
        <dbReference type="ARBA" id="ARBA00022827"/>
    </source>
</evidence>
<proteinExistence type="inferred from homology"/>
<evidence type="ECO:0000313" key="7">
    <source>
        <dbReference type="EMBL" id="AZP18543.1"/>
    </source>
</evidence>
<dbReference type="EMBL" id="CP034463">
    <property type="protein sequence ID" value="AZP18543.1"/>
    <property type="molecule type" value="Genomic_DNA"/>
</dbReference>
<dbReference type="Proteomes" id="UP000280197">
    <property type="component" value="Chromosome"/>
</dbReference>
<dbReference type="RefSeq" id="WP_126272684.1">
    <property type="nucleotide sequence ID" value="NZ_CP034463.1"/>
</dbReference>
<dbReference type="PROSITE" id="PS51318">
    <property type="entry name" value="TAT"/>
    <property type="match status" value="1"/>
</dbReference>
<sequence>MPRPSSEISRRALMTGVSALAVAEGVLSPTDASAAPAAPSVSVGPGDARYAELATGVNKRWAATPEAIRLVASTEQVVQAVTEAVRARKRVSVRSGGHCYADFVHHPDTDVIIDTSALNGIAYDPARNAFAIGAGAQLGQIYEALYKEWGVTIPGGACLTVGIGGHASGGGFGPLTRRFGLVADHIEAVEMVVVDASGRVRTVVASRAPSDPHRDLWWATAGGGGGSFGVITRYWFRSPAATGTTPGLQLPAPPREVLVSLTEIPWSRLDAPSMARLVRNFCAWHVDNGATSSPFISLSGYLLMRQGATGGAALFTQVDGTDPDADRLLADYAAALTAGTGLTASFPSRRVPWLASTKLLGTSSPVLLYDHTLRSAVKTAWLKGSFTDAQLAVMYRHLTRTDYSNPNAVISLNGGGGRTNDTAPDATAVPHRDAALIALYENFWIDRREDDKHLAWLRDLYRESFQDTGGVPVPNDLTGGCYINDPDPDLSDPAWNTSGVPWHTLYWRANYARLQQVKARWDPTDFFRHSQSIRLP</sequence>
<feature type="domain" description="FAD-binding PCMH-type" evidence="6">
    <location>
        <begin position="60"/>
        <end position="241"/>
    </location>
</feature>
<dbReference type="SUPFAM" id="SSF56176">
    <property type="entry name" value="FAD-binding/transporter-associated domain-like"/>
    <property type="match status" value="1"/>
</dbReference>
<reference evidence="7 8" key="1">
    <citation type="submission" date="2018-12" db="EMBL/GenBank/DDBJ databases">
        <authorList>
            <person name="Li K."/>
        </authorList>
    </citation>
    <scope>NUCLEOTIDE SEQUENCE [LARGE SCALE GENOMIC DNA]</scope>
    <source>
        <strain evidence="8">CR22</strain>
    </source>
</reference>
<dbReference type="InterPro" id="IPR036318">
    <property type="entry name" value="FAD-bd_PCMH-like_sf"/>
</dbReference>
<dbReference type="PANTHER" id="PTHR42973">
    <property type="entry name" value="BINDING OXIDOREDUCTASE, PUTATIVE (AFU_ORTHOLOGUE AFUA_1G17690)-RELATED"/>
    <property type="match status" value="1"/>
</dbReference>
<evidence type="ECO:0000313" key="8">
    <source>
        <dbReference type="Proteomes" id="UP000280197"/>
    </source>
</evidence>
<protein>
    <submittedName>
        <fullName evidence="7">FAD-binding oxidoreductase</fullName>
    </submittedName>
</protein>
<dbReference type="InterPro" id="IPR050416">
    <property type="entry name" value="FAD-linked_Oxidoreductase"/>
</dbReference>
<dbReference type="Gene3D" id="3.40.462.20">
    <property type="match status" value="1"/>
</dbReference>
<dbReference type="InterPro" id="IPR012951">
    <property type="entry name" value="BBE"/>
</dbReference>
<evidence type="ECO:0000256" key="3">
    <source>
        <dbReference type="ARBA" id="ARBA00022630"/>
    </source>
</evidence>
<keyword evidence="8" id="KW-1185">Reference proteome</keyword>
<accession>A0A3Q9C3V1</accession>
<dbReference type="KEGG" id="saqu:EJC51_22115"/>